<dbReference type="eggNOG" id="COG1470">
    <property type="taxonomic scope" value="Bacteria"/>
</dbReference>
<evidence type="ECO:0000259" key="3">
    <source>
        <dbReference type="Pfam" id="PF17479"/>
    </source>
</evidence>
<evidence type="ECO:0008006" key="6">
    <source>
        <dbReference type="Google" id="ProtNLM"/>
    </source>
</evidence>
<proteinExistence type="predicted"/>
<dbReference type="OrthoDB" id="9779102at2"/>
<evidence type="ECO:0000313" key="4">
    <source>
        <dbReference type="EMBL" id="KGR88613.1"/>
    </source>
</evidence>
<comment type="caution">
    <text evidence="4">The sequence shown here is derived from an EMBL/GenBank/DDBJ whole genome shotgun (WGS) entry which is preliminary data.</text>
</comment>
<dbReference type="STRING" id="1220589.CD32_01395"/>
<reference evidence="4 5" key="1">
    <citation type="submission" date="2014-02" db="EMBL/GenBank/DDBJ databases">
        <title>Draft genome sequence of Lysinibacillus odysseyi NBRC 100172.</title>
        <authorList>
            <person name="Zhang F."/>
            <person name="Wang G."/>
            <person name="Zhang L."/>
        </authorList>
    </citation>
    <scope>NUCLEOTIDE SEQUENCE [LARGE SCALE GENOMIC DNA]</scope>
    <source>
        <strain evidence="4 5">NBRC 100172</strain>
    </source>
</reference>
<evidence type="ECO:0000313" key="5">
    <source>
        <dbReference type="Proteomes" id="UP000030437"/>
    </source>
</evidence>
<dbReference type="InterPro" id="IPR023158">
    <property type="entry name" value="YerB-like_sf"/>
</dbReference>
<organism evidence="4 5">
    <name type="scientific">Lysinibacillus odysseyi 34hs-1 = NBRC 100172</name>
    <dbReference type="NCBI Taxonomy" id="1220589"/>
    <lineage>
        <taxon>Bacteria</taxon>
        <taxon>Bacillati</taxon>
        <taxon>Bacillota</taxon>
        <taxon>Bacilli</taxon>
        <taxon>Bacillales</taxon>
        <taxon>Bacillaceae</taxon>
        <taxon>Lysinibacillus</taxon>
    </lineage>
</organism>
<name>A0A0A3J0C5_9BACI</name>
<gene>
    <name evidence="4" type="ORF">CD32_01395</name>
</gene>
<dbReference type="SUPFAM" id="SSF159774">
    <property type="entry name" value="YerB-like"/>
    <property type="match status" value="1"/>
</dbReference>
<dbReference type="RefSeq" id="WP_036150411.1">
    <property type="nucleotide sequence ID" value="NZ_AVCX01000012.1"/>
</dbReference>
<dbReference type="EMBL" id="JPVP01000038">
    <property type="protein sequence ID" value="KGR88613.1"/>
    <property type="molecule type" value="Genomic_DNA"/>
</dbReference>
<dbReference type="InterPro" id="IPR035328">
    <property type="entry name" value="DUF3048_C"/>
</dbReference>
<keyword evidence="1" id="KW-0732">Signal</keyword>
<feature type="domain" description="DUF3048" evidence="2">
    <location>
        <begin position="50"/>
        <end position="189"/>
    </location>
</feature>
<feature type="chain" id="PRO_5039230212" description="Lipoprotein YerB" evidence="1">
    <location>
        <begin position="18"/>
        <end position="345"/>
    </location>
</feature>
<sequence length="345" mass="38074">MVKKRVLFVMCSALLLAACNKDTSEEVKPVSAEPEEVEEAVEELPYTTPFTGEKVAEESLLRPILVTINNHPDARPQSGIASADVVYEMLAEGDVTRFLALYQSEIPTNIGPIRSARSYFVDIAKGLDAFYIAHGYSPEAKSMLTSGVIDNINGMNYDGTLFQRSNERRAPHNSYMPGENVTAAAEKVGASLLYQKKVLYSFYEEQDNVKIGTKANEVSISYSNSAFNSTYTYNAEENLYTRASAGEQTVDDLTGEPVQLSNVLFFEMSHRIIDNEGRRDIDITSGGTAYVAQQGMLREVRWENRDGLLVAIENDGSEMLLVPGQTWIHFVPTSPGIAASVSYSE</sequence>
<dbReference type="InterPro" id="IPR021416">
    <property type="entry name" value="DUF3048_N"/>
</dbReference>
<dbReference type="Pfam" id="PF17479">
    <property type="entry name" value="DUF3048_C"/>
    <property type="match status" value="1"/>
</dbReference>
<dbReference type="Proteomes" id="UP000030437">
    <property type="component" value="Unassembled WGS sequence"/>
</dbReference>
<dbReference type="PROSITE" id="PS51257">
    <property type="entry name" value="PROKAR_LIPOPROTEIN"/>
    <property type="match status" value="1"/>
</dbReference>
<feature type="domain" description="DUF3048" evidence="3">
    <location>
        <begin position="218"/>
        <end position="328"/>
    </location>
</feature>
<protein>
    <recommendedName>
        <fullName evidence="6">Lipoprotein YerB</fullName>
    </recommendedName>
</protein>
<evidence type="ECO:0000256" key="1">
    <source>
        <dbReference type="SAM" id="SignalP"/>
    </source>
</evidence>
<feature type="signal peptide" evidence="1">
    <location>
        <begin position="1"/>
        <end position="17"/>
    </location>
</feature>
<dbReference type="Pfam" id="PF11258">
    <property type="entry name" value="DUF3048"/>
    <property type="match status" value="1"/>
</dbReference>
<keyword evidence="5" id="KW-1185">Reference proteome</keyword>
<dbReference type="AlphaFoldDB" id="A0A0A3J0C5"/>
<dbReference type="Gene3D" id="3.50.90.10">
    <property type="entry name" value="YerB-like"/>
    <property type="match status" value="1"/>
</dbReference>
<accession>A0A0A3J0C5</accession>
<evidence type="ECO:0000259" key="2">
    <source>
        <dbReference type="Pfam" id="PF11258"/>
    </source>
</evidence>